<evidence type="ECO:0000259" key="1">
    <source>
        <dbReference type="Pfam" id="PF01048"/>
    </source>
</evidence>
<feature type="domain" description="Nucleoside phosphorylase" evidence="1">
    <location>
        <begin position="7"/>
        <end position="165"/>
    </location>
</feature>
<evidence type="ECO:0000313" key="2">
    <source>
        <dbReference type="Ensembl" id="ENSSTUP00000062275.1"/>
    </source>
</evidence>
<dbReference type="Gene3D" id="3.40.50.1580">
    <property type="entry name" value="Nucleoside phosphorylase domain"/>
    <property type="match status" value="1"/>
</dbReference>
<dbReference type="Ensembl" id="ENSSTUT00000065700.1">
    <property type="protein sequence ID" value="ENSSTUP00000062275.1"/>
    <property type="gene ID" value="ENSSTUG00000026868.1"/>
</dbReference>
<protein>
    <submittedName>
        <fullName evidence="2">Uridine phosphorylase 2</fullName>
    </submittedName>
</protein>
<dbReference type="InterPro" id="IPR000845">
    <property type="entry name" value="Nucleoside_phosphorylase_d"/>
</dbReference>
<dbReference type="SUPFAM" id="SSF53167">
    <property type="entry name" value="Purine and uridine phosphorylases"/>
    <property type="match status" value="1"/>
</dbReference>
<dbReference type="AlphaFoldDB" id="A0A674AT32"/>
<reference evidence="2" key="1">
    <citation type="submission" date="2025-08" db="UniProtKB">
        <authorList>
            <consortium name="Ensembl"/>
        </authorList>
    </citation>
    <scope>IDENTIFICATION</scope>
</reference>
<reference evidence="2" key="2">
    <citation type="submission" date="2025-09" db="UniProtKB">
        <authorList>
            <consortium name="Ensembl"/>
        </authorList>
    </citation>
    <scope>IDENTIFICATION</scope>
</reference>
<keyword evidence="3" id="KW-1185">Reference proteome</keyword>
<organism evidence="2 3">
    <name type="scientific">Salmo trutta</name>
    <name type="common">Brown trout</name>
    <dbReference type="NCBI Taxonomy" id="8032"/>
    <lineage>
        <taxon>Eukaryota</taxon>
        <taxon>Metazoa</taxon>
        <taxon>Chordata</taxon>
        <taxon>Craniata</taxon>
        <taxon>Vertebrata</taxon>
        <taxon>Euteleostomi</taxon>
        <taxon>Actinopterygii</taxon>
        <taxon>Neopterygii</taxon>
        <taxon>Teleostei</taxon>
        <taxon>Protacanthopterygii</taxon>
        <taxon>Salmoniformes</taxon>
        <taxon>Salmonidae</taxon>
        <taxon>Salmoninae</taxon>
        <taxon>Salmo</taxon>
    </lineage>
</organism>
<dbReference type="Pfam" id="PF01048">
    <property type="entry name" value="PNP_UDP_1"/>
    <property type="match status" value="1"/>
</dbReference>
<dbReference type="InterPro" id="IPR035994">
    <property type="entry name" value="Nucleoside_phosphorylase_sf"/>
</dbReference>
<dbReference type="GO" id="GO:0005829">
    <property type="term" value="C:cytosol"/>
    <property type="evidence" value="ECO:0007669"/>
    <property type="project" value="TreeGrafter"/>
</dbReference>
<dbReference type="PANTHER" id="PTHR43691">
    <property type="entry name" value="URIDINE PHOSPHORYLASE"/>
    <property type="match status" value="1"/>
</dbReference>
<gene>
    <name evidence="2" type="primary">UPP2</name>
</gene>
<evidence type="ECO:0000313" key="3">
    <source>
        <dbReference type="Proteomes" id="UP000472277"/>
    </source>
</evidence>
<proteinExistence type="predicted"/>
<dbReference type="GO" id="GO:0004850">
    <property type="term" value="F:uridine phosphorylase activity"/>
    <property type="evidence" value="ECO:0007669"/>
    <property type="project" value="TreeGrafter"/>
</dbReference>
<dbReference type="Proteomes" id="UP000472277">
    <property type="component" value="Chromosome 20"/>
</dbReference>
<dbReference type="PANTHER" id="PTHR43691:SF8">
    <property type="entry name" value="URIDINE PHOSPHORYLASE 2"/>
    <property type="match status" value="1"/>
</dbReference>
<dbReference type="GeneTree" id="ENSGT00940000161094"/>
<accession>A0A674AT32</accession>
<dbReference type="GO" id="GO:0006218">
    <property type="term" value="P:uridine catabolic process"/>
    <property type="evidence" value="ECO:0007669"/>
    <property type="project" value="TreeGrafter"/>
</dbReference>
<name>A0A674AT32_SALTR</name>
<sequence>MNTYHTKRLEPGTVVVTDKEVDCFFRAQFEQVVLGKVITRSTELDVGVSKELLQCSSELDDVPTVIGNTMCTSDFYEGQGRLDGALCSFSTEDKLEYLRKAYNTGVRNIEMESTVFRAMCRVCAITAVVCVTLLNRFDGDQISTPHDVLVEYQQRPQVLVAHFIKKRLGLIV</sequence>